<feature type="compositionally biased region" description="Pro residues" evidence="2">
    <location>
        <begin position="111"/>
        <end position="130"/>
    </location>
</feature>
<dbReference type="SUPFAM" id="SSF46565">
    <property type="entry name" value="Chaperone J-domain"/>
    <property type="match status" value="1"/>
</dbReference>
<dbReference type="Gene3D" id="1.10.287.110">
    <property type="entry name" value="DnaJ domain"/>
    <property type="match status" value="1"/>
</dbReference>
<name>A0A125U072_9GAMM</name>
<keyword evidence="3" id="KW-0812">Transmembrane</keyword>
<reference evidence="5 6" key="1">
    <citation type="journal article" date="2014" name="Genome Announc.">
        <title>Draft Genome Sequence of Lysobacter capsici AZ78, a Bacterium Antagonistic to Plant-Pathogenic Oomycetes.</title>
        <authorList>
            <person name="Puopolo G."/>
            <person name="Sonego P."/>
            <person name="Engelen K."/>
            <person name="Pertot I."/>
        </authorList>
    </citation>
    <scope>NUCLEOTIDE SEQUENCE [LARGE SCALE GENOMIC DNA]</scope>
    <source>
        <strain evidence="5 6">AZ78</strain>
    </source>
</reference>
<dbReference type="OrthoDB" id="5524449at2"/>
<keyword evidence="6" id="KW-1185">Reference proteome</keyword>
<feature type="transmembrane region" description="Helical" evidence="3">
    <location>
        <begin position="282"/>
        <end position="302"/>
    </location>
</feature>
<dbReference type="CDD" id="cd06257">
    <property type="entry name" value="DnaJ"/>
    <property type="match status" value="1"/>
</dbReference>
<keyword evidence="1" id="KW-0143">Chaperone</keyword>
<dbReference type="PROSITE" id="PS50076">
    <property type="entry name" value="DNAJ_2"/>
    <property type="match status" value="1"/>
</dbReference>
<dbReference type="EMBL" id="JAJA02000002">
    <property type="protein sequence ID" value="KWS02437.1"/>
    <property type="molecule type" value="Genomic_DNA"/>
</dbReference>
<feature type="compositionally biased region" description="Low complexity" evidence="2">
    <location>
        <begin position="133"/>
        <end position="142"/>
    </location>
</feature>
<accession>A0A125U072</accession>
<dbReference type="InterPro" id="IPR001623">
    <property type="entry name" value="DnaJ_domain"/>
</dbReference>
<sequence>MNPFVRLGLSADADEAQIKRAYARLLRITRPDDDPAGFQQLNDAYQRCLARARQRAVATAEVGFDAPDRRGHEDDARGDDAWSAADAFEFKPIAIEPRVQAPEVGREPRIVAPPDPSPRPVAIPPPPDPFTRPAAGAGAHTATHPNPLLADLYALATAVHAEPAFDLAGFLDELSHAAQTKPPEALQRWLDHHPELYSLTQQRAVARELVAHLSYAPSLYIAQLDIVLRFFGLDTVGEGVSSMQMRIDELRARAKARGGDFREIKFQHDPRPSERGDHPISIPWGAIGFFLAMLVLSIAMTMRTAYGG</sequence>
<feature type="region of interest" description="Disordered" evidence="2">
    <location>
        <begin position="107"/>
        <end position="142"/>
    </location>
</feature>
<dbReference type="AlphaFoldDB" id="A0A125U072"/>
<gene>
    <name evidence="5" type="ORF">AZ78_5104</name>
</gene>
<proteinExistence type="predicted"/>
<keyword evidence="3" id="KW-1133">Transmembrane helix</keyword>
<evidence type="ECO:0000256" key="2">
    <source>
        <dbReference type="SAM" id="MobiDB-lite"/>
    </source>
</evidence>
<feature type="domain" description="J" evidence="4">
    <location>
        <begin position="2"/>
        <end position="71"/>
    </location>
</feature>
<evidence type="ECO:0000256" key="3">
    <source>
        <dbReference type="SAM" id="Phobius"/>
    </source>
</evidence>
<evidence type="ECO:0000259" key="4">
    <source>
        <dbReference type="PROSITE" id="PS50076"/>
    </source>
</evidence>
<dbReference type="InterPro" id="IPR036869">
    <property type="entry name" value="J_dom_sf"/>
</dbReference>
<keyword evidence="3" id="KW-0472">Membrane</keyword>
<evidence type="ECO:0000313" key="5">
    <source>
        <dbReference type="EMBL" id="KWS02437.1"/>
    </source>
</evidence>
<comment type="caution">
    <text evidence="5">The sequence shown here is derived from an EMBL/GenBank/DDBJ whole genome shotgun (WGS) entry which is preliminary data.</text>
</comment>
<evidence type="ECO:0000256" key="1">
    <source>
        <dbReference type="ARBA" id="ARBA00023186"/>
    </source>
</evidence>
<evidence type="ECO:0000313" key="6">
    <source>
        <dbReference type="Proteomes" id="UP000023435"/>
    </source>
</evidence>
<organism evidence="5 6">
    <name type="scientific">Lysobacter capsici AZ78</name>
    <dbReference type="NCBI Taxonomy" id="1444315"/>
    <lineage>
        <taxon>Bacteria</taxon>
        <taxon>Pseudomonadati</taxon>
        <taxon>Pseudomonadota</taxon>
        <taxon>Gammaproteobacteria</taxon>
        <taxon>Lysobacterales</taxon>
        <taxon>Lysobacteraceae</taxon>
        <taxon>Lysobacter</taxon>
    </lineage>
</organism>
<dbReference type="Proteomes" id="UP000023435">
    <property type="component" value="Unassembled WGS sequence"/>
</dbReference>
<protein>
    <recommendedName>
        <fullName evidence="4">J domain-containing protein</fullName>
    </recommendedName>
</protein>
<dbReference type="RefSeq" id="WP_051547460.1">
    <property type="nucleotide sequence ID" value="NZ_JAJA02000002.1"/>
</dbReference>